<sequence length="1372" mass="149947">MGISFQVAKTGTRYRPKFSQADVKDDGFDEEPSMDGGNGEASGPNQRQIGFSGDAEDMTKYTKELHAHVRDKLEESNTKYKEVTDKHKKDNVADLQAYHRGSDDERVDSRVSLFQPNGNDGDEGDFVGARDDTDSLNSLAKFGLHPVSQDIEVSFSLNLFPDGFSVGKATEGVLQPLFHDVQKWLHPYGRVSETLFSPTVVRHRTCMYTRLGNDKVERRKQLLQAIEYGRLPGAIFDDIPCKYVNGAIVCEIRDYRNCMPQQGDTVSSGKNSPVVHKVCLKMCMENVVKDISSISDDSWTYKDLLEVESRILKALQPELCLNPTPLLDRTCGAPPTKKLNLGIAGGRTERKLSGAPAPDIVSNNLFHGNYFSSNYVFENSKSQSNLAFQHKGFPSAQQTISKSFPNSLQNNIAQEALVQSLPRASLPNSQVAVSYERTISNAATPSSFLSVPERNLSDSSRNSSKLLLGKRDLSEARPTAQTNIKKPKQDQLDLVQQQLPGSRMDTNFGPDLQLKTSLLEQHLESEKIRNARFGSQKHLQLLMNDSPQAVLEGIPKLQAGMHSHLDRGGVQYRMKQELTEISELYKSEVGKIKYEHNVMDIIRNQYNLQQSHLLHVSPHQRANVPIQIQGNHLGQPVEKDLRREDTTQKRSSSQNLQVSARGVVHSPVSSKLGEISTISMGVPYSTCSTPTIIGLHKKKTTLVSVACAGSASASPGYRDSLVREVSLPAKRKSSSLPKTSSMSGAGSSASVCNLNAVSANSTSVGTSPQPLPSGTEDELVLERFLKIEMVAQRYGLNDKKHKFDQFIQRKPFSHIPSLLGVHLSNSEDTQDLKDATADKLSVSKCLRWSFNVPKTRILTFLRPGRAYQGNGTPIIACEAQNKLVMLEIPKDGMVEVRVMNGYEEEIDNVKIPQYLIHTLPNTHYADLFVDQFTSLMAREGYQLTEDQILPTSLCTTGASSSQQPSVTTGASLGDGAAELPPLTPISGYSSYMSGPMSSSISALNPQQSPSQNILAGRSLLTPGNIQAALQISAGYLPKPQQLGTAHIKLMQQQQQQHLQIQRSPHPIRNSSNPLGNYPGHLQLQLQQAQRHHQQQLLLQRKMMVGGLGASVGMGDLGTMHPGGGVQGFGNLASLESLSNGTGTAGVMSAPVEGYVPGLSNVGQINNLGSHASSFSNPRKQLLAGGISDPTAAVLAKLRLAQSRGRAMLNGPSMWWNLVDSAGEMTRNNLMQDSSLFGKVTRRDGMAQLHHAGTVSMRPPMISDTIFTMSNHQQPQPQIHQQQQQIHQQLLRQKQLEQLHQMGSPPHHFSPPQISQQTQMSPQQLSSASVPQQVNAGKVAVGPGSPQLSSQTHGSVGSITSSTMELPGVTRGA</sequence>
<reference evidence="4 5" key="1">
    <citation type="submission" date="2020-04" db="EMBL/GenBank/DDBJ databases">
        <title>Plant Genome Project.</title>
        <authorList>
            <person name="Zhang R.-G."/>
        </authorList>
    </citation>
    <scope>NUCLEOTIDE SEQUENCE [LARGE SCALE GENOMIC DNA]</scope>
    <source>
        <strain evidence="4">YNK0</strain>
        <tissue evidence="4">Leaf</tissue>
    </source>
</reference>
<comment type="caution">
    <text evidence="4">The sequence shown here is derived from an EMBL/GenBank/DDBJ whole genome shotgun (WGS) entry which is preliminary data.</text>
</comment>
<dbReference type="PANTHER" id="PTHR13526">
    <property type="entry name" value="TRANSCRIPTION FACTOR SPT20 HOMOLOG"/>
    <property type="match status" value="1"/>
</dbReference>
<feature type="region of interest" description="Disordered" evidence="1">
    <location>
        <begin position="954"/>
        <end position="978"/>
    </location>
</feature>
<feature type="region of interest" description="Disordered" evidence="1">
    <location>
        <begin position="643"/>
        <end position="662"/>
    </location>
</feature>
<feature type="compositionally biased region" description="Polar residues" evidence="1">
    <location>
        <begin position="1345"/>
        <end position="1363"/>
    </location>
</feature>
<feature type="region of interest" description="Disordered" evidence="1">
    <location>
        <begin position="1"/>
        <end position="58"/>
    </location>
</feature>
<dbReference type="InterPro" id="IPR021950">
    <property type="entry name" value="Spt20"/>
</dbReference>
<feature type="region of interest" description="Disordered" evidence="1">
    <location>
        <begin position="1301"/>
        <end position="1372"/>
    </location>
</feature>
<feature type="region of interest" description="Disordered" evidence="1">
    <location>
        <begin position="1269"/>
        <end position="1289"/>
    </location>
</feature>
<proteinExistence type="predicted"/>
<organism evidence="4 5">
    <name type="scientific">Tetracentron sinense</name>
    <name type="common">Spur-leaf</name>
    <dbReference type="NCBI Taxonomy" id="13715"/>
    <lineage>
        <taxon>Eukaryota</taxon>
        <taxon>Viridiplantae</taxon>
        <taxon>Streptophyta</taxon>
        <taxon>Embryophyta</taxon>
        <taxon>Tracheophyta</taxon>
        <taxon>Spermatophyta</taxon>
        <taxon>Magnoliopsida</taxon>
        <taxon>Trochodendrales</taxon>
        <taxon>Trochodendraceae</taxon>
        <taxon>Tetracentron</taxon>
    </lineage>
</organism>
<dbReference type="OMA" id="GHIRNIQ"/>
<dbReference type="PANTHER" id="PTHR13526:SF8">
    <property type="entry name" value="TRANSCRIPTION FACTOR SPT20 HOMOLOG"/>
    <property type="match status" value="1"/>
</dbReference>
<keyword evidence="5" id="KW-1185">Reference proteome</keyword>
<protein>
    <submittedName>
        <fullName evidence="4">Uncharacterized protein</fullName>
    </submittedName>
</protein>
<accession>A0A834YND2</accession>
<dbReference type="GO" id="GO:0003712">
    <property type="term" value="F:transcription coregulator activity"/>
    <property type="evidence" value="ECO:0007669"/>
    <property type="project" value="InterPro"/>
</dbReference>
<feature type="compositionally biased region" description="Polar residues" evidence="1">
    <location>
        <begin position="649"/>
        <end position="658"/>
    </location>
</feature>
<feature type="compositionally biased region" description="Low complexity" evidence="1">
    <location>
        <begin position="1271"/>
        <end position="1289"/>
    </location>
</feature>
<feature type="compositionally biased region" description="Polar residues" evidence="1">
    <location>
        <begin position="954"/>
        <end position="970"/>
    </location>
</feature>
<evidence type="ECO:0000256" key="1">
    <source>
        <dbReference type="SAM" id="MobiDB-lite"/>
    </source>
</evidence>
<dbReference type="OrthoDB" id="1932706at2759"/>
<evidence type="ECO:0000259" key="2">
    <source>
        <dbReference type="Pfam" id="PF12090"/>
    </source>
</evidence>
<feature type="domain" description="Spt20-like SEP" evidence="2">
    <location>
        <begin position="151"/>
        <end position="328"/>
    </location>
</feature>
<dbReference type="InterPro" id="IPR046468">
    <property type="entry name" value="Spt20-like_SEP"/>
</dbReference>
<dbReference type="Pfam" id="PF20474">
    <property type="entry name" value="PHL"/>
    <property type="match status" value="1"/>
</dbReference>
<dbReference type="GO" id="GO:0000124">
    <property type="term" value="C:SAGA complex"/>
    <property type="evidence" value="ECO:0007669"/>
    <property type="project" value="InterPro"/>
</dbReference>
<evidence type="ECO:0000313" key="5">
    <source>
        <dbReference type="Proteomes" id="UP000655225"/>
    </source>
</evidence>
<name>A0A834YND2_TETSI</name>
<feature type="compositionally biased region" description="Low complexity" evidence="1">
    <location>
        <begin position="1309"/>
        <end position="1326"/>
    </location>
</feature>
<dbReference type="InterPro" id="IPR046467">
    <property type="entry name" value="PHL_dom"/>
</dbReference>
<evidence type="ECO:0000313" key="4">
    <source>
        <dbReference type="EMBL" id="KAF8390075.1"/>
    </source>
</evidence>
<dbReference type="EMBL" id="JABCRI010000018">
    <property type="protein sequence ID" value="KAF8390075.1"/>
    <property type="molecule type" value="Genomic_DNA"/>
</dbReference>
<gene>
    <name evidence="4" type="ORF">HHK36_024596</name>
</gene>
<feature type="domain" description="PHL" evidence="3">
    <location>
        <begin position="793"/>
        <end position="950"/>
    </location>
</feature>
<dbReference type="Pfam" id="PF12090">
    <property type="entry name" value="Spt20_SEP"/>
    <property type="match status" value="1"/>
</dbReference>
<feature type="region of interest" description="Disordered" evidence="1">
    <location>
        <begin position="449"/>
        <end position="491"/>
    </location>
</feature>
<evidence type="ECO:0000259" key="3">
    <source>
        <dbReference type="Pfam" id="PF20474"/>
    </source>
</evidence>
<dbReference type="Proteomes" id="UP000655225">
    <property type="component" value="Unassembled WGS sequence"/>
</dbReference>
<dbReference type="GO" id="GO:0006357">
    <property type="term" value="P:regulation of transcription by RNA polymerase II"/>
    <property type="evidence" value="ECO:0007669"/>
    <property type="project" value="TreeGrafter"/>
</dbReference>